<evidence type="ECO:0008006" key="9">
    <source>
        <dbReference type="Google" id="ProtNLM"/>
    </source>
</evidence>
<gene>
    <name evidence="7" type="ORF">D9757_010563</name>
</gene>
<keyword evidence="5" id="KW-1015">Disulfide bond</keyword>
<dbReference type="AlphaFoldDB" id="A0A8H5GYC1"/>
<name>A0A8H5GYC1_9AGAR</name>
<evidence type="ECO:0000256" key="5">
    <source>
        <dbReference type="ARBA" id="ARBA00023157"/>
    </source>
</evidence>
<keyword evidence="8" id="KW-1185">Reference proteome</keyword>
<dbReference type="OrthoDB" id="3466517at2759"/>
<dbReference type="InterPro" id="IPR001338">
    <property type="entry name" value="Class_I_Hydrophobin"/>
</dbReference>
<organism evidence="7 8">
    <name type="scientific">Collybiopsis confluens</name>
    <dbReference type="NCBI Taxonomy" id="2823264"/>
    <lineage>
        <taxon>Eukaryota</taxon>
        <taxon>Fungi</taxon>
        <taxon>Dikarya</taxon>
        <taxon>Basidiomycota</taxon>
        <taxon>Agaricomycotina</taxon>
        <taxon>Agaricomycetes</taxon>
        <taxon>Agaricomycetidae</taxon>
        <taxon>Agaricales</taxon>
        <taxon>Marasmiineae</taxon>
        <taxon>Omphalotaceae</taxon>
        <taxon>Collybiopsis</taxon>
    </lineage>
</organism>
<keyword evidence="4" id="KW-0964">Secreted</keyword>
<evidence type="ECO:0000313" key="7">
    <source>
        <dbReference type="EMBL" id="KAF5373217.1"/>
    </source>
</evidence>
<keyword evidence="3" id="KW-0134">Cell wall</keyword>
<evidence type="ECO:0000256" key="3">
    <source>
        <dbReference type="ARBA" id="ARBA00022512"/>
    </source>
</evidence>
<dbReference type="GO" id="GO:0009277">
    <property type="term" value="C:fungal-type cell wall"/>
    <property type="evidence" value="ECO:0007669"/>
    <property type="project" value="InterPro"/>
</dbReference>
<dbReference type="CDD" id="cd23507">
    <property type="entry name" value="hydrophobin_I"/>
    <property type="match status" value="1"/>
</dbReference>
<dbReference type="SUPFAM" id="SSF53474">
    <property type="entry name" value="alpha/beta-Hydrolases"/>
    <property type="match status" value="1"/>
</dbReference>
<comment type="caution">
    <text evidence="7">The sequence shown here is derived from an EMBL/GenBank/DDBJ whole genome shotgun (WGS) entry which is preliminary data.</text>
</comment>
<evidence type="ECO:0000256" key="6">
    <source>
        <dbReference type="ARBA" id="ARBA00093546"/>
    </source>
</evidence>
<reference evidence="7 8" key="1">
    <citation type="journal article" date="2020" name="ISME J.">
        <title>Uncovering the hidden diversity of litter-decomposition mechanisms in mushroom-forming fungi.</title>
        <authorList>
            <person name="Floudas D."/>
            <person name="Bentzer J."/>
            <person name="Ahren D."/>
            <person name="Johansson T."/>
            <person name="Persson P."/>
            <person name="Tunlid A."/>
        </authorList>
    </citation>
    <scope>NUCLEOTIDE SEQUENCE [LARGE SCALE GENOMIC DNA]</scope>
    <source>
        <strain evidence="7 8">CBS 406.79</strain>
    </source>
</reference>
<protein>
    <recommendedName>
        <fullName evidence="9">Hydrophobin</fullName>
    </recommendedName>
</protein>
<dbReference type="GO" id="GO:0005199">
    <property type="term" value="F:structural constituent of cell wall"/>
    <property type="evidence" value="ECO:0007669"/>
    <property type="project" value="InterPro"/>
</dbReference>
<dbReference type="InterPro" id="IPR029058">
    <property type="entry name" value="AB_hydrolase_fold"/>
</dbReference>
<evidence type="ECO:0000256" key="1">
    <source>
        <dbReference type="ARBA" id="ARBA00004191"/>
    </source>
</evidence>
<accession>A0A8H5GYC1</accession>
<dbReference type="EMBL" id="JAACJN010000107">
    <property type="protein sequence ID" value="KAF5373217.1"/>
    <property type="molecule type" value="Genomic_DNA"/>
</dbReference>
<comment type="subunit">
    <text evidence="6">Self-assembles to form functional amyloid fibrils called rodlets. Self-assembly into fibrillar rodlets occurs spontaneously at hydrophobic:hydrophilic interfaces and the rodlets further associate laterally to form amphipathic monolayers.</text>
</comment>
<dbReference type="Proteomes" id="UP000518752">
    <property type="component" value="Unassembled WGS sequence"/>
</dbReference>
<dbReference type="SMART" id="SM00075">
    <property type="entry name" value="HYDRO"/>
    <property type="match status" value="1"/>
</dbReference>
<evidence type="ECO:0000256" key="4">
    <source>
        <dbReference type="ARBA" id="ARBA00022525"/>
    </source>
</evidence>
<dbReference type="Pfam" id="PF01185">
    <property type="entry name" value="Hydrophobin"/>
    <property type="match status" value="1"/>
</dbReference>
<sequence>MTIFKRIIPLCTDFNIRIVVPNRRGFAGSTPFTTSERILFSENSSAGSKAKFLELRAVEILHFIDGFIQRSGVPPIGTGDSLSDESSTNVRKGGIGLMGWSLGSAFSLSAIAHVDSSLVTEDMRNRLGKYLRTHIMLGYFDYDEQIITDGGSSGRSTSAITTATAAVLSTIVPSPFKIPTIYTFTREEHNKIIILTHDSSIDLSFSRVLKDQLRDAYLKTCFDDRIRFMVVKGMRNVWEMIGTKSYGLVWPTFWEIEKDDLEAGKGERGKYVRFKVLEGVNHFMHWDKPRMTMQAFREVLDASGDDALQTVYAPRFQRYHKTISESQTRATGSALACRARRRIVESYEGRETEKGNVLAFFTAALATLVAATPAPSNTCSTGPVQCCNTLTTAKDPAAASIIKSISAVVQDVNVGVGLTCTPVIGVGSGGCSAQAVCCQDNSHGGLISIGCIPIQA</sequence>
<proteinExistence type="inferred from homology"/>
<evidence type="ECO:0000313" key="8">
    <source>
        <dbReference type="Proteomes" id="UP000518752"/>
    </source>
</evidence>
<comment type="subcellular location">
    <subcellularLocation>
        <location evidence="1">Secreted</location>
        <location evidence="1">Cell wall</location>
    </subcellularLocation>
</comment>
<comment type="similarity">
    <text evidence="2">Belongs to the fungal hydrophobin family.</text>
</comment>
<evidence type="ECO:0000256" key="2">
    <source>
        <dbReference type="ARBA" id="ARBA00010446"/>
    </source>
</evidence>